<gene>
    <name evidence="4" type="ORF">DQX05_03195</name>
</gene>
<proteinExistence type="predicted"/>
<dbReference type="AlphaFoldDB" id="A0A3A3GNJ2"/>
<dbReference type="OrthoDB" id="9797882at2"/>
<dbReference type="PANTHER" id="PTHR12304:SF4">
    <property type="entry name" value="URIDINE NUCLEOSIDASE"/>
    <property type="match status" value="1"/>
</dbReference>
<dbReference type="InterPro" id="IPR001910">
    <property type="entry name" value="Inosine/uridine_hydrolase_dom"/>
</dbReference>
<dbReference type="Pfam" id="PF01156">
    <property type="entry name" value="IU_nuc_hydro"/>
    <property type="match status" value="1"/>
</dbReference>
<accession>A0A3A3GNJ2</accession>
<evidence type="ECO:0000256" key="2">
    <source>
        <dbReference type="ARBA" id="ARBA00023295"/>
    </source>
</evidence>
<evidence type="ECO:0000256" key="1">
    <source>
        <dbReference type="ARBA" id="ARBA00022801"/>
    </source>
</evidence>
<evidence type="ECO:0000259" key="3">
    <source>
        <dbReference type="Pfam" id="PF01156"/>
    </source>
</evidence>
<dbReference type="Proteomes" id="UP000266177">
    <property type="component" value="Unassembled WGS sequence"/>
</dbReference>
<dbReference type="InterPro" id="IPR015910">
    <property type="entry name" value="I/U_nuclsd_hydro_CS"/>
</dbReference>
<organism evidence="4 5">
    <name type="scientific">Paenibacillus thiaminolyticus</name>
    <name type="common">Bacillus thiaminolyticus</name>
    <dbReference type="NCBI Taxonomy" id="49283"/>
    <lineage>
        <taxon>Bacteria</taxon>
        <taxon>Bacillati</taxon>
        <taxon>Bacillota</taxon>
        <taxon>Bacilli</taxon>
        <taxon>Bacillales</taxon>
        <taxon>Paenibacillaceae</taxon>
        <taxon>Paenibacillus</taxon>
    </lineage>
</organism>
<dbReference type="GO" id="GO:0005829">
    <property type="term" value="C:cytosol"/>
    <property type="evidence" value="ECO:0007669"/>
    <property type="project" value="TreeGrafter"/>
</dbReference>
<dbReference type="InterPro" id="IPR036452">
    <property type="entry name" value="Ribo_hydro-like"/>
</dbReference>
<dbReference type="InterPro" id="IPR023186">
    <property type="entry name" value="IUNH"/>
</dbReference>
<dbReference type="PANTHER" id="PTHR12304">
    <property type="entry name" value="INOSINE-URIDINE PREFERRING NUCLEOSIDE HYDROLASE"/>
    <property type="match status" value="1"/>
</dbReference>
<keyword evidence="1 4" id="KW-0378">Hydrolase</keyword>
<dbReference type="EMBL" id="QYZD01000002">
    <property type="protein sequence ID" value="RJG25920.1"/>
    <property type="molecule type" value="Genomic_DNA"/>
</dbReference>
<dbReference type="SUPFAM" id="SSF53590">
    <property type="entry name" value="Nucleoside hydrolase"/>
    <property type="match status" value="1"/>
</dbReference>
<evidence type="ECO:0000313" key="5">
    <source>
        <dbReference type="Proteomes" id="UP000266177"/>
    </source>
</evidence>
<dbReference type="GO" id="GO:0006152">
    <property type="term" value="P:purine nucleoside catabolic process"/>
    <property type="evidence" value="ECO:0007669"/>
    <property type="project" value="TreeGrafter"/>
</dbReference>
<dbReference type="GO" id="GO:0045437">
    <property type="term" value="F:uridine nucleosidase activity"/>
    <property type="evidence" value="ECO:0007669"/>
    <property type="project" value="UniProtKB-ARBA"/>
</dbReference>
<sequence length="316" mass="34518">MKKTKIIIDADTGIDDAVAILYGLTCGKADIVGITTVFGNIPVEQATDNTLRILKLAGHEHVIPVSEGADRPLVRDVKRFATNVHGHNGIGDVELPPSSQQKVPESAADFIVRTASELGGELVIVALGGLTNLAHALKKDPELPSKIKHLYIMGGAVSVPGNVTPVSEANMWADPEAADYVIQSGLPITLVGLDVTMRTLLHQSQLDWLERSCRLENREIVSFINRSMQYFFDYYRESNDFHACAPMHDPLTMLVAVEPGVVRTQTMNLSVECEGQHCAGMTVADLRRRPVVGSPVRVCVDVFEERAVELLLEVFV</sequence>
<dbReference type="PROSITE" id="PS01247">
    <property type="entry name" value="IUNH"/>
    <property type="match status" value="1"/>
</dbReference>
<dbReference type="Gene3D" id="3.90.245.10">
    <property type="entry name" value="Ribonucleoside hydrolase-like"/>
    <property type="match status" value="1"/>
</dbReference>
<name>A0A3A3GNJ2_PANTH</name>
<keyword evidence="2" id="KW-0326">Glycosidase</keyword>
<feature type="domain" description="Inosine/uridine-preferring nucleoside hydrolase" evidence="3">
    <location>
        <begin position="6"/>
        <end position="306"/>
    </location>
</feature>
<reference evidence="4 5" key="1">
    <citation type="submission" date="2018-09" db="EMBL/GenBank/DDBJ databases">
        <title>Paenibacillus SK2017-BO5.</title>
        <authorList>
            <person name="Piskunova J.V."/>
            <person name="Dubiley S.A."/>
            <person name="Severinov K.V."/>
        </authorList>
    </citation>
    <scope>NUCLEOTIDE SEQUENCE [LARGE SCALE GENOMIC DNA]</scope>
    <source>
        <strain evidence="4 5">BO5</strain>
    </source>
</reference>
<evidence type="ECO:0000313" key="4">
    <source>
        <dbReference type="EMBL" id="RJG25920.1"/>
    </source>
</evidence>
<dbReference type="GO" id="GO:0008477">
    <property type="term" value="F:purine nucleosidase activity"/>
    <property type="evidence" value="ECO:0007669"/>
    <property type="project" value="TreeGrafter"/>
</dbReference>
<comment type="caution">
    <text evidence="4">The sequence shown here is derived from an EMBL/GenBank/DDBJ whole genome shotgun (WGS) entry which is preliminary data.</text>
</comment>
<dbReference type="RefSeq" id="WP_119790828.1">
    <property type="nucleotide sequence ID" value="NZ_QYZD01000002.1"/>
</dbReference>
<protein>
    <submittedName>
        <fullName evidence="4">Nucleoside hydrolase</fullName>
    </submittedName>
</protein>
<dbReference type="CDD" id="cd02650">
    <property type="entry name" value="nuc_hydro_CaPnhB"/>
    <property type="match status" value="1"/>
</dbReference>